<comment type="caution">
    <text evidence="3">The sequence shown here is derived from an EMBL/GenBank/DDBJ whole genome shotgun (WGS) entry which is preliminary data.</text>
</comment>
<feature type="region of interest" description="Disordered" evidence="1">
    <location>
        <begin position="211"/>
        <end position="240"/>
    </location>
</feature>
<keyword evidence="4" id="KW-1185">Reference proteome</keyword>
<feature type="transmembrane region" description="Helical" evidence="2">
    <location>
        <begin position="148"/>
        <end position="167"/>
    </location>
</feature>
<feature type="transmembrane region" description="Helical" evidence="2">
    <location>
        <begin position="45"/>
        <end position="64"/>
    </location>
</feature>
<evidence type="ECO:0000256" key="2">
    <source>
        <dbReference type="SAM" id="Phobius"/>
    </source>
</evidence>
<feature type="transmembrane region" description="Helical" evidence="2">
    <location>
        <begin position="187"/>
        <end position="206"/>
    </location>
</feature>
<dbReference type="RefSeq" id="WP_380127496.1">
    <property type="nucleotide sequence ID" value="NZ_JBHSIU010000110.1"/>
</dbReference>
<feature type="compositionally biased region" description="Basic residues" evidence="1">
    <location>
        <begin position="211"/>
        <end position="224"/>
    </location>
</feature>
<feature type="transmembrane region" description="Helical" evidence="2">
    <location>
        <begin position="121"/>
        <end position="141"/>
    </location>
</feature>
<sequence>MSRLAVVLPTLRATRQAPLLGAMAAGLAIVTVPAALSVTLSPDNLATLLRLGVACAAVGLAFLFDDPAKPTTATAPAPAWHGLAIRTTVATVAMALWWAGAIAVTVAGAQEGTGDHLPLPGLTLEAAALAAVAVAAAVVAWRFTPRGVVSPAAAPVVLVVVAALAFAPRWLSVFVSVTSPDWDAAHHRLAVLLACCLAAALAAATLRPTTRRRPAVQRSTIRRRSTADDTAAPDHADSRG</sequence>
<keyword evidence="2" id="KW-0812">Transmembrane</keyword>
<keyword evidence="2" id="KW-1133">Transmembrane helix</keyword>
<name>A0ABV9WF24_9ACTN</name>
<evidence type="ECO:0000256" key="1">
    <source>
        <dbReference type="SAM" id="MobiDB-lite"/>
    </source>
</evidence>
<proteinExistence type="predicted"/>
<evidence type="ECO:0008006" key="5">
    <source>
        <dbReference type="Google" id="ProtNLM"/>
    </source>
</evidence>
<gene>
    <name evidence="3" type="ORF">ACFPIJ_54615</name>
</gene>
<evidence type="ECO:0000313" key="3">
    <source>
        <dbReference type="EMBL" id="MFC5006832.1"/>
    </source>
</evidence>
<dbReference type="EMBL" id="JBHSIU010000110">
    <property type="protein sequence ID" value="MFC5006832.1"/>
    <property type="molecule type" value="Genomic_DNA"/>
</dbReference>
<reference evidence="4" key="1">
    <citation type="journal article" date="2019" name="Int. J. Syst. Evol. Microbiol.">
        <title>The Global Catalogue of Microorganisms (GCM) 10K type strain sequencing project: providing services to taxonomists for standard genome sequencing and annotation.</title>
        <authorList>
            <consortium name="The Broad Institute Genomics Platform"/>
            <consortium name="The Broad Institute Genome Sequencing Center for Infectious Disease"/>
            <person name="Wu L."/>
            <person name="Ma J."/>
        </authorList>
    </citation>
    <scope>NUCLEOTIDE SEQUENCE [LARGE SCALE GENOMIC DNA]</scope>
    <source>
        <strain evidence="4">CGMCC 4.7152</strain>
    </source>
</reference>
<keyword evidence="2" id="KW-0472">Membrane</keyword>
<feature type="transmembrane region" description="Helical" evidence="2">
    <location>
        <begin position="20"/>
        <end position="39"/>
    </location>
</feature>
<evidence type="ECO:0000313" key="4">
    <source>
        <dbReference type="Proteomes" id="UP001595912"/>
    </source>
</evidence>
<protein>
    <recommendedName>
        <fullName evidence="5">ABC transporter</fullName>
    </recommendedName>
</protein>
<feature type="transmembrane region" description="Helical" evidence="2">
    <location>
        <begin position="85"/>
        <end position="109"/>
    </location>
</feature>
<accession>A0ABV9WF24</accession>
<organism evidence="3 4">
    <name type="scientific">Dactylosporangium cerinum</name>
    <dbReference type="NCBI Taxonomy" id="1434730"/>
    <lineage>
        <taxon>Bacteria</taxon>
        <taxon>Bacillati</taxon>
        <taxon>Actinomycetota</taxon>
        <taxon>Actinomycetes</taxon>
        <taxon>Micromonosporales</taxon>
        <taxon>Micromonosporaceae</taxon>
        <taxon>Dactylosporangium</taxon>
    </lineage>
</organism>
<dbReference type="Proteomes" id="UP001595912">
    <property type="component" value="Unassembled WGS sequence"/>
</dbReference>